<keyword evidence="2" id="KW-0378">Hydrolase</keyword>
<accession>A0ABS8CJX8</accession>
<dbReference type="InterPro" id="IPR029055">
    <property type="entry name" value="Ntn_hydrolases_N"/>
</dbReference>
<comment type="caution">
    <text evidence="4">The sequence shown here is derived from an EMBL/GenBank/DDBJ whole genome shotgun (WGS) entry which is preliminary data.</text>
</comment>
<evidence type="ECO:0000313" key="5">
    <source>
        <dbReference type="Proteomes" id="UP001198571"/>
    </source>
</evidence>
<dbReference type="InterPro" id="IPR023343">
    <property type="entry name" value="Penicillin_amidase_dom1"/>
</dbReference>
<dbReference type="Gene3D" id="3.60.20.10">
    <property type="entry name" value="Glutamine Phosphoribosylpyrophosphate, subunit 1, domain 1"/>
    <property type="match status" value="1"/>
</dbReference>
<name>A0ABS8CJX8_9RHOB</name>
<evidence type="ECO:0000256" key="3">
    <source>
        <dbReference type="ARBA" id="ARBA00023145"/>
    </source>
</evidence>
<dbReference type="InterPro" id="IPR043147">
    <property type="entry name" value="Penicillin_amidase_A-knob"/>
</dbReference>
<gene>
    <name evidence="4" type="ORF">H0485_06775</name>
</gene>
<sequence length="824" mass="90457">MLTLFRWMLRITLLCLAIALLLLTISYWFLSRSLVDYDEDFTLNGISAPVEVVRNSDSVPHIFGSTDTDSWFALGFVHAQDRLWQMTMLRRTAQGRLSEIFGPRTLAVDELARRLDLYNLALESVKAQDDSTRSALEAYSAGVNAWIHEVNNGARGRGAPEFWLFEPEIATWAPADSIAILKLMALQLSGQAQNEVLRARLSLALPPGRLGDILPEDSSKAITSPEYAALVPGADPGNRPLNFALGPLSPLQEPALAGASNAWAAMAERSAAGGALLANDPHLGFSAPTLWYLARVELRSGGVIGATIPGVPAVLIGRSDQLGWGLTTAYLDDQDLVIEKLNPKNHEEYLLPDGSYARFQTRQTVVRVKDQQPLTLTLRWSRNGPVLSGKQYDLETVTPSGHVAALSWTALSPADTSISAAMKLMQASSVAEGIEAGRGYMAPAQNLMLAGPDGIAMQLIGAMPARDPAHPSQGRLPSPGWNLATGFRGMFPYEENPRFLNPEEGLLGNTNNKTTDRPFPHHVSFTWGDTQRIKAWLALIESREVHTRESFMEAQLDTMNPTARLLLPLIGADLWFTGEAAAEGTPEHFRQRALALLAAWNGEMNEHMPEPLIAEAWLRELMDRLIRDELGPLADHFSRPDPVFIERVYRDVNGASKWCDIVQSAPVETCTDIARMALDEALIRLAESRGPNIESWRWGDAHQATHDHPVLGEVPLLKWFVNIRQSTSGGDDTLMRGRTKGSGPNPFLNVHGAGYRGVYDFADPDSSVFITATGQSGHPLSRHYDDLGELWRRGEYIPMSLDPELAHAGPAGIMMLTPAEPEQP</sequence>
<dbReference type="Proteomes" id="UP001198571">
    <property type="component" value="Unassembled WGS sequence"/>
</dbReference>
<dbReference type="EMBL" id="JACDXX010000005">
    <property type="protein sequence ID" value="MCB5409702.1"/>
    <property type="molecule type" value="Genomic_DNA"/>
</dbReference>
<dbReference type="PANTHER" id="PTHR34218:SF4">
    <property type="entry name" value="ACYL-HOMOSERINE LACTONE ACYLASE QUIP"/>
    <property type="match status" value="1"/>
</dbReference>
<keyword evidence="5" id="KW-1185">Reference proteome</keyword>
<evidence type="ECO:0000256" key="2">
    <source>
        <dbReference type="ARBA" id="ARBA00022801"/>
    </source>
</evidence>
<dbReference type="InterPro" id="IPR002692">
    <property type="entry name" value="S45"/>
</dbReference>
<evidence type="ECO:0000313" key="4">
    <source>
        <dbReference type="EMBL" id="MCB5409702.1"/>
    </source>
</evidence>
<dbReference type="RefSeq" id="WP_226934612.1">
    <property type="nucleotide sequence ID" value="NZ_JACDXX010000005.1"/>
</dbReference>
<dbReference type="InterPro" id="IPR014395">
    <property type="entry name" value="Pen/GL7ACA/AHL_acylase"/>
</dbReference>
<evidence type="ECO:0000256" key="1">
    <source>
        <dbReference type="ARBA" id="ARBA00006586"/>
    </source>
</evidence>
<dbReference type="Pfam" id="PF01804">
    <property type="entry name" value="Penicil_amidase"/>
    <property type="match status" value="1"/>
</dbReference>
<dbReference type="InterPro" id="IPR043146">
    <property type="entry name" value="Penicillin_amidase_N_B-knob"/>
</dbReference>
<dbReference type="PANTHER" id="PTHR34218">
    <property type="entry name" value="PEPTIDASE S45 PENICILLIN AMIDASE"/>
    <property type="match status" value="1"/>
</dbReference>
<dbReference type="Gene3D" id="1.10.1400.10">
    <property type="match status" value="1"/>
</dbReference>
<reference evidence="4 5" key="1">
    <citation type="submission" date="2020-07" db="EMBL/GenBank/DDBJ databases">
        <title>Pseudogemmobacter sp. nov., isolated from poultry manure in Taiwan.</title>
        <authorList>
            <person name="Lin S.-Y."/>
            <person name="Tang Y.-S."/>
            <person name="Young C.-C."/>
        </authorList>
    </citation>
    <scope>NUCLEOTIDE SEQUENCE [LARGE SCALE GENOMIC DNA]</scope>
    <source>
        <strain evidence="4 5">CC-YST710</strain>
    </source>
</reference>
<comment type="similarity">
    <text evidence="1">Belongs to the peptidase S45 family.</text>
</comment>
<protein>
    <submittedName>
        <fullName evidence="4">Penicillin acylase family protein</fullName>
    </submittedName>
</protein>
<dbReference type="Gene3D" id="2.30.120.10">
    <property type="match status" value="1"/>
</dbReference>
<proteinExistence type="inferred from homology"/>
<keyword evidence="3" id="KW-0865">Zymogen</keyword>
<organism evidence="4 5">
    <name type="scientific">Pseudogemmobacter faecipullorum</name>
    <dbReference type="NCBI Taxonomy" id="2755041"/>
    <lineage>
        <taxon>Bacteria</taxon>
        <taxon>Pseudomonadati</taxon>
        <taxon>Pseudomonadota</taxon>
        <taxon>Alphaproteobacteria</taxon>
        <taxon>Rhodobacterales</taxon>
        <taxon>Paracoccaceae</taxon>
        <taxon>Pseudogemmobacter</taxon>
    </lineage>
</organism>
<dbReference type="SUPFAM" id="SSF56235">
    <property type="entry name" value="N-terminal nucleophile aminohydrolases (Ntn hydrolases)"/>
    <property type="match status" value="1"/>
</dbReference>
<dbReference type="CDD" id="cd03747">
    <property type="entry name" value="Ntn_PGA_like"/>
    <property type="match status" value="1"/>
</dbReference>
<dbReference type="Gene3D" id="1.10.439.10">
    <property type="entry name" value="Penicillin Amidohydrolase, domain 1"/>
    <property type="match status" value="1"/>
</dbReference>
<dbReference type="PIRSF" id="PIRSF001227">
    <property type="entry name" value="Pen_acylase"/>
    <property type="match status" value="1"/>
</dbReference>